<protein>
    <recommendedName>
        <fullName evidence="9">TGF-beta family profile domain-containing protein</fullName>
    </recommendedName>
</protein>
<comment type="similarity">
    <text evidence="2 6">Belongs to the TGF-beta family.</text>
</comment>
<keyword evidence="3" id="KW-0964">Secreted</keyword>
<evidence type="ECO:0000256" key="2">
    <source>
        <dbReference type="ARBA" id="ARBA00006656"/>
    </source>
</evidence>
<evidence type="ECO:0000259" key="9">
    <source>
        <dbReference type="PROSITE" id="PS51362"/>
    </source>
</evidence>
<dbReference type="Proteomes" id="UP001174909">
    <property type="component" value="Unassembled WGS sequence"/>
</dbReference>
<dbReference type="Gene3D" id="2.10.90.10">
    <property type="entry name" value="Cystine-knot cytokines"/>
    <property type="match status" value="1"/>
</dbReference>
<keyword evidence="4 8" id="KW-0732">Signal</keyword>
<dbReference type="PANTHER" id="PTHR11848">
    <property type="entry name" value="TGF-BETA FAMILY"/>
    <property type="match status" value="1"/>
</dbReference>
<reference evidence="10" key="1">
    <citation type="submission" date="2023-03" db="EMBL/GenBank/DDBJ databases">
        <authorList>
            <person name="Steffen K."/>
            <person name="Cardenas P."/>
        </authorList>
    </citation>
    <scope>NUCLEOTIDE SEQUENCE</scope>
</reference>
<comment type="subcellular location">
    <subcellularLocation>
        <location evidence="1">Secreted</location>
    </subcellularLocation>
</comment>
<dbReference type="InterPro" id="IPR015615">
    <property type="entry name" value="TGF-beta-rel"/>
</dbReference>
<dbReference type="PANTHER" id="PTHR11848:SF263">
    <property type="entry name" value="PROTEIN DECAPENTAPLEGIC"/>
    <property type="match status" value="1"/>
</dbReference>
<feature type="chain" id="PRO_5041365091" description="TGF-beta family profile domain-containing protein" evidence="8">
    <location>
        <begin position="24"/>
        <end position="374"/>
    </location>
</feature>
<evidence type="ECO:0000256" key="1">
    <source>
        <dbReference type="ARBA" id="ARBA00004613"/>
    </source>
</evidence>
<gene>
    <name evidence="10" type="ORF">GBAR_LOCUS13322</name>
</gene>
<evidence type="ECO:0000256" key="5">
    <source>
        <dbReference type="ARBA" id="ARBA00023180"/>
    </source>
</evidence>
<organism evidence="10 11">
    <name type="scientific">Geodia barretti</name>
    <name type="common">Barrett's horny sponge</name>
    <dbReference type="NCBI Taxonomy" id="519541"/>
    <lineage>
        <taxon>Eukaryota</taxon>
        <taxon>Metazoa</taxon>
        <taxon>Porifera</taxon>
        <taxon>Demospongiae</taxon>
        <taxon>Heteroscleromorpha</taxon>
        <taxon>Tetractinellida</taxon>
        <taxon>Astrophorina</taxon>
        <taxon>Geodiidae</taxon>
        <taxon>Geodia</taxon>
    </lineage>
</organism>
<evidence type="ECO:0000256" key="4">
    <source>
        <dbReference type="ARBA" id="ARBA00022729"/>
    </source>
</evidence>
<proteinExistence type="inferred from homology"/>
<evidence type="ECO:0000256" key="6">
    <source>
        <dbReference type="RuleBase" id="RU000354"/>
    </source>
</evidence>
<dbReference type="AlphaFoldDB" id="A0AA35WII3"/>
<dbReference type="GO" id="GO:0005125">
    <property type="term" value="F:cytokine activity"/>
    <property type="evidence" value="ECO:0007669"/>
    <property type="project" value="TreeGrafter"/>
</dbReference>
<evidence type="ECO:0000256" key="7">
    <source>
        <dbReference type="SAM" id="MobiDB-lite"/>
    </source>
</evidence>
<dbReference type="InterPro" id="IPR029034">
    <property type="entry name" value="Cystine-knot_cytokine"/>
</dbReference>
<dbReference type="GO" id="GO:0005615">
    <property type="term" value="C:extracellular space"/>
    <property type="evidence" value="ECO:0007669"/>
    <property type="project" value="TreeGrafter"/>
</dbReference>
<dbReference type="SUPFAM" id="SSF57501">
    <property type="entry name" value="Cystine-knot cytokines"/>
    <property type="match status" value="1"/>
</dbReference>
<keyword evidence="6" id="KW-0339">Growth factor</keyword>
<dbReference type="Pfam" id="PF00019">
    <property type="entry name" value="TGF_beta"/>
    <property type="match status" value="1"/>
</dbReference>
<keyword evidence="11" id="KW-1185">Reference proteome</keyword>
<dbReference type="InterPro" id="IPR001839">
    <property type="entry name" value="TGF-b_C"/>
</dbReference>
<name>A0AA35WII3_GEOBA</name>
<evidence type="ECO:0000313" key="11">
    <source>
        <dbReference type="Proteomes" id="UP001174909"/>
    </source>
</evidence>
<feature type="domain" description="TGF-beta family profile" evidence="9">
    <location>
        <begin position="253"/>
        <end position="374"/>
    </location>
</feature>
<evidence type="ECO:0000256" key="8">
    <source>
        <dbReference type="SAM" id="SignalP"/>
    </source>
</evidence>
<evidence type="ECO:0000313" key="10">
    <source>
        <dbReference type="EMBL" id="CAI8022733.1"/>
    </source>
</evidence>
<dbReference type="GO" id="GO:0008083">
    <property type="term" value="F:growth factor activity"/>
    <property type="evidence" value="ECO:0007669"/>
    <property type="project" value="UniProtKB-KW"/>
</dbReference>
<feature type="signal peptide" evidence="8">
    <location>
        <begin position="1"/>
        <end position="23"/>
    </location>
</feature>
<comment type="caution">
    <text evidence="10">The sequence shown here is derived from an EMBL/GenBank/DDBJ whole genome shotgun (WGS) entry which is preliminary data.</text>
</comment>
<sequence>MNCLVGLAVVLVAFSQVLHQVTANGQPEPGEDAQKEGSPIYIYMERLRKVTRTTLESVDSTGEDSQTPGTLLATSFKDTYIDGAQIGGGGISSSIDLHFTVPRQSTTAIGNQDESPPIYKSELWLFPNFNSPRDERWYQVTLGFVFTLDGFNKRVEAEVPNILWRGSDECIMVDLTPQTKIIDRKLKKRDLNETLVHVRVTVHHKEEYHGSSVPRVEEWQNTCSSLSSRTTNTSFLVVKYFSDEVSRSEDSRRKRRSVPNTPPTNSSSAQGCSLTQLKVRLQEALGEWVASPTEPVDIGACLGECDIAHSRGLFSQRAILKDRLRNQSPIPNLQYRVSCMAVALDPVKVLIHDKKVQSYFLVNFPIKAKTCGCR</sequence>
<dbReference type="PROSITE" id="PS51362">
    <property type="entry name" value="TGF_BETA_2"/>
    <property type="match status" value="1"/>
</dbReference>
<dbReference type="SMART" id="SM00204">
    <property type="entry name" value="TGFB"/>
    <property type="match status" value="1"/>
</dbReference>
<evidence type="ECO:0000256" key="3">
    <source>
        <dbReference type="ARBA" id="ARBA00022525"/>
    </source>
</evidence>
<keyword evidence="5" id="KW-0325">Glycoprotein</keyword>
<dbReference type="EMBL" id="CASHTH010001975">
    <property type="protein sequence ID" value="CAI8022733.1"/>
    <property type="molecule type" value="Genomic_DNA"/>
</dbReference>
<accession>A0AA35WII3</accession>
<feature type="region of interest" description="Disordered" evidence="7">
    <location>
        <begin position="248"/>
        <end position="271"/>
    </location>
</feature>